<accession>M0CFE3</accession>
<evidence type="ECO:0000313" key="2">
    <source>
        <dbReference type="Proteomes" id="UP000011615"/>
    </source>
</evidence>
<organism evidence="1 2">
    <name type="scientific">Natrinema limicola JCM 13563</name>
    <dbReference type="NCBI Taxonomy" id="1230457"/>
    <lineage>
        <taxon>Archaea</taxon>
        <taxon>Methanobacteriati</taxon>
        <taxon>Methanobacteriota</taxon>
        <taxon>Stenosarchaea group</taxon>
        <taxon>Halobacteria</taxon>
        <taxon>Halobacteriales</taxon>
        <taxon>Natrialbaceae</taxon>
        <taxon>Natrinema</taxon>
    </lineage>
</organism>
<name>M0CFE3_9EURY</name>
<keyword evidence="2" id="KW-1185">Reference proteome</keyword>
<dbReference type="EMBL" id="AOIT01000029">
    <property type="protein sequence ID" value="ELZ21976.1"/>
    <property type="molecule type" value="Genomic_DNA"/>
</dbReference>
<gene>
    <name evidence="1" type="ORF">C476_06077</name>
</gene>
<evidence type="ECO:0000313" key="1">
    <source>
        <dbReference type="EMBL" id="ELZ21976.1"/>
    </source>
</evidence>
<protein>
    <submittedName>
        <fullName evidence="1">Uncharacterized protein</fullName>
    </submittedName>
</protein>
<dbReference type="RefSeq" id="WP_008010922.1">
    <property type="nucleotide sequence ID" value="NZ_AOIT01000029.1"/>
</dbReference>
<sequence length="272" mass="31439">MASGINLSGDQIALVFSGLLVALYYMQYKTQKKQAAIQRSHKDILKKQSDIQEDQTSIMRRQEEWMRLEHKPEISIRDWQIEDNTSNFIISNQGNGPASDLKIDIDLLPLYKKFEEMINDNDAIIHKEPENVPDRLLEVDPTQFVRRTGLSDHDQNSQTIYSGNEHKFRTSPLLLGVEDPDEPGKYLSISIGDLLNEYHSHGCEQIFYMFVLKYESVYESEQEMKLFGGYLDIEDVIEIDDLTLEDIIRETNVPSNPENAIKPDVRREIPFG</sequence>
<reference evidence="1 2" key="1">
    <citation type="journal article" date="2014" name="PLoS Genet.">
        <title>Phylogenetically driven sequencing of extremely halophilic archaea reveals strategies for static and dynamic osmo-response.</title>
        <authorList>
            <person name="Becker E.A."/>
            <person name="Seitzer P.M."/>
            <person name="Tritt A."/>
            <person name="Larsen D."/>
            <person name="Krusor M."/>
            <person name="Yao A.I."/>
            <person name="Wu D."/>
            <person name="Madern D."/>
            <person name="Eisen J.A."/>
            <person name="Darling A.E."/>
            <person name="Facciotti M.T."/>
        </authorList>
    </citation>
    <scope>NUCLEOTIDE SEQUENCE [LARGE SCALE GENOMIC DNA]</scope>
    <source>
        <strain evidence="1 2">JCM 13563</strain>
    </source>
</reference>
<dbReference type="AlphaFoldDB" id="M0CFE3"/>
<comment type="caution">
    <text evidence="1">The sequence shown here is derived from an EMBL/GenBank/DDBJ whole genome shotgun (WGS) entry which is preliminary data.</text>
</comment>
<dbReference type="Proteomes" id="UP000011615">
    <property type="component" value="Unassembled WGS sequence"/>
</dbReference>
<proteinExistence type="predicted"/>